<dbReference type="Proteomes" id="UP000007076">
    <property type="component" value="Chromosome"/>
</dbReference>
<dbReference type="RefSeq" id="WP_014139532.1">
    <property type="nucleotide sequence ID" value="NC_016109.1"/>
</dbReference>
<gene>
    <name evidence="1" type="ordered locus">KSE_64760</name>
</gene>
<dbReference type="InterPro" id="IPR010152">
    <property type="entry name" value="CRISPR-assoc_prot_Cas2_sub"/>
</dbReference>
<keyword evidence="2" id="KW-1185">Reference proteome</keyword>
<proteinExistence type="predicted"/>
<dbReference type="Pfam" id="PF09707">
    <property type="entry name" value="Cas_Cas2CT1978"/>
    <property type="match status" value="1"/>
</dbReference>
<dbReference type="KEGG" id="ksk:KSE_64760"/>
<dbReference type="eggNOG" id="COG0847">
    <property type="taxonomic scope" value="Bacteria"/>
</dbReference>
<organism evidence="1 2">
    <name type="scientific">Kitasatospora setae (strain ATCC 33774 / DSM 43861 / JCM 3304 / KCC A-0304 / NBRC 14216 / KM-6054)</name>
    <name type="common">Streptomyces setae</name>
    <dbReference type="NCBI Taxonomy" id="452652"/>
    <lineage>
        <taxon>Bacteria</taxon>
        <taxon>Bacillati</taxon>
        <taxon>Actinomycetota</taxon>
        <taxon>Actinomycetes</taxon>
        <taxon>Kitasatosporales</taxon>
        <taxon>Streptomycetaceae</taxon>
        <taxon>Kitasatospora</taxon>
    </lineage>
</organism>
<name>E4N252_KITSK</name>
<dbReference type="NCBIfam" id="TIGR01873">
    <property type="entry name" value="cas_CT1978"/>
    <property type="match status" value="1"/>
</dbReference>
<dbReference type="STRING" id="452652.KSE_64760"/>
<reference evidence="1 2" key="1">
    <citation type="journal article" date="2010" name="DNA Res.">
        <title>Genome sequence of Kitasatospora setae NBRC 14216T: an evolutionary snapshot of the family Streptomycetaceae.</title>
        <authorList>
            <person name="Ichikawa N."/>
            <person name="Oguchi A."/>
            <person name="Ikeda H."/>
            <person name="Ishikawa J."/>
            <person name="Kitani S."/>
            <person name="Watanabe Y."/>
            <person name="Nakamura S."/>
            <person name="Katano Y."/>
            <person name="Kishi E."/>
            <person name="Sasagawa M."/>
            <person name="Ankai A."/>
            <person name="Fukui S."/>
            <person name="Hashimoto Y."/>
            <person name="Kamata S."/>
            <person name="Otoguro M."/>
            <person name="Tanikawa S."/>
            <person name="Nihira T."/>
            <person name="Horinouchi S."/>
            <person name="Ohnishi Y."/>
            <person name="Hayakawa M."/>
            <person name="Kuzuyama T."/>
            <person name="Arisawa A."/>
            <person name="Nomoto F."/>
            <person name="Miura H."/>
            <person name="Takahashi Y."/>
            <person name="Fujita N."/>
        </authorList>
    </citation>
    <scope>NUCLEOTIDE SEQUENCE [LARGE SCALE GENOMIC DNA]</scope>
    <source>
        <strain evidence="2">ATCC 33774 / DSM 43861 / JCM 3304 / KCC A-0304 / NBRC 14216 / KM-6054</strain>
    </source>
</reference>
<dbReference type="CDD" id="cd09755">
    <property type="entry name" value="Cas2_I-E"/>
    <property type="match status" value="1"/>
</dbReference>
<evidence type="ECO:0000313" key="1">
    <source>
        <dbReference type="EMBL" id="BAJ32236.1"/>
    </source>
</evidence>
<dbReference type="AlphaFoldDB" id="E4N252"/>
<protein>
    <submittedName>
        <fullName evidence="1">Putative CRISPR-associated protein</fullName>
    </submittedName>
</protein>
<dbReference type="PATRIC" id="fig|452652.3.peg.6500"/>
<sequence length="106" mass="11424">MASLTVLSMTAVPDHLRGALTRWLLEVTPQLYVGTVSAKVREELWSSVSNCIADGVAVLVHPAANEQGFALRTAGTQRRQPIDFDGLLLIAQTRATTPEGQEIAKP</sequence>
<evidence type="ECO:0000313" key="2">
    <source>
        <dbReference type="Proteomes" id="UP000007076"/>
    </source>
</evidence>
<dbReference type="HOGENOM" id="CLU_151313_1_0_11"/>
<accession>E4N252</accession>
<dbReference type="EMBL" id="AP010968">
    <property type="protein sequence ID" value="BAJ32236.1"/>
    <property type="molecule type" value="Genomic_DNA"/>
</dbReference>
<dbReference type="Gene3D" id="3.30.70.240">
    <property type="match status" value="1"/>
</dbReference>